<keyword evidence="4 7" id="KW-0812">Transmembrane</keyword>
<accession>A0A8T7LUT7</accession>
<evidence type="ECO:0000256" key="2">
    <source>
        <dbReference type="ARBA" id="ARBA00022448"/>
    </source>
</evidence>
<feature type="transmembrane region" description="Helical" evidence="7">
    <location>
        <begin position="358"/>
        <end position="380"/>
    </location>
</feature>
<dbReference type="Pfam" id="PF05977">
    <property type="entry name" value="MFS_3"/>
    <property type="match status" value="1"/>
</dbReference>
<comment type="subcellular location">
    <subcellularLocation>
        <location evidence="1">Cell membrane</location>
        <topology evidence="1">Multi-pass membrane protein</topology>
    </subcellularLocation>
</comment>
<keyword evidence="2" id="KW-0813">Transport</keyword>
<evidence type="ECO:0000256" key="6">
    <source>
        <dbReference type="ARBA" id="ARBA00023136"/>
    </source>
</evidence>
<reference evidence="9 11" key="1">
    <citation type="submission" date="2020-06" db="EMBL/GenBank/DDBJ databases">
        <title>Anoxygenic phototrophic Chloroflexota member uses a Type I reaction center.</title>
        <authorList>
            <person name="Tsuji J.M."/>
            <person name="Shaw N.A."/>
            <person name="Nagashima S."/>
            <person name="Venkiteswaran J."/>
            <person name="Schiff S.L."/>
            <person name="Hanada S."/>
            <person name="Tank M."/>
            <person name="Neufeld J.D."/>
        </authorList>
    </citation>
    <scope>NUCLEOTIDE SEQUENCE [LARGE SCALE GENOMIC DNA]</scope>
    <source>
        <strain evidence="9">L227-S17</strain>
    </source>
</reference>
<dbReference type="PANTHER" id="PTHR23513:SF6">
    <property type="entry name" value="MAJOR FACILITATOR SUPERFAMILY ASSOCIATED DOMAIN-CONTAINING PROTEIN"/>
    <property type="match status" value="1"/>
</dbReference>
<keyword evidence="5 7" id="KW-1133">Transmembrane helix</keyword>
<dbReference type="InterPro" id="IPR010290">
    <property type="entry name" value="TM_effector"/>
</dbReference>
<feature type="transmembrane region" description="Helical" evidence="7">
    <location>
        <begin position="228"/>
        <end position="248"/>
    </location>
</feature>
<dbReference type="PROSITE" id="PS50850">
    <property type="entry name" value="MFS"/>
    <property type="match status" value="1"/>
</dbReference>
<dbReference type="GO" id="GO:0022857">
    <property type="term" value="F:transmembrane transporter activity"/>
    <property type="evidence" value="ECO:0007669"/>
    <property type="project" value="InterPro"/>
</dbReference>
<sequence length="429" mass="45898">MKIHLGGLWRKPDFMKLWTGQMISEFGSRITREGLPYAAVLVLAASPAELGFLTALAALPVLLVGLIAGVLVDRVKRRPVMIWCDIGRFLLVGSIPVAALFGLLTMWQLYVVALLVGVFTIFFEVASQSYLPSLVERENIVEGNSKLGASSSLAEIGGPPLAGVLVQTLTAPLAIAFDAISYLFSALGVGLIRKPETKSISAHHEFNFWREVREGLAIVLSNPYLRPLAINSAISNFFGSFIGTFYVYYAVNDLKLEPGILGFIIGLGGIGALLGTLLATPMLKRLGLGNSLLVALFLGKLVPFLIPLAGGSPWLVIVCMALPQLLGDATLMVFLIHSTSLCQSVVPDRLLGRANASMQFLIGAISPIGPLVAGFLGSWLGVRLTLLIALVGMLLGSLAVIFSPLRTLREFPALQQETSDDSHASYADN</sequence>
<keyword evidence="6 7" id="KW-0472">Membrane</keyword>
<dbReference type="EMBL" id="JACATZ010000001">
    <property type="protein sequence ID" value="NWJ44627.1"/>
    <property type="molecule type" value="Genomic_DNA"/>
</dbReference>
<evidence type="ECO:0000256" key="5">
    <source>
        <dbReference type="ARBA" id="ARBA00022989"/>
    </source>
</evidence>
<dbReference type="AlphaFoldDB" id="A0A8T7LUT7"/>
<dbReference type="CDD" id="cd06173">
    <property type="entry name" value="MFS_MefA_like"/>
    <property type="match status" value="1"/>
</dbReference>
<organism evidence="9 11">
    <name type="scientific">Candidatus Chlorohelix allophototropha</name>
    <dbReference type="NCBI Taxonomy" id="3003348"/>
    <lineage>
        <taxon>Bacteria</taxon>
        <taxon>Bacillati</taxon>
        <taxon>Chloroflexota</taxon>
        <taxon>Chloroflexia</taxon>
        <taxon>Candidatus Chloroheliales</taxon>
        <taxon>Candidatus Chloroheliaceae</taxon>
        <taxon>Candidatus Chlorohelix</taxon>
    </lineage>
</organism>
<dbReference type="SUPFAM" id="SSF103473">
    <property type="entry name" value="MFS general substrate transporter"/>
    <property type="match status" value="1"/>
</dbReference>
<feature type="transmembrane region" description="Helical" evidence="7">
    <location>
        <begin position="314"/>
        <end position="337"/>
    </location>
</feature>
<feature type="transmembrane region" description="Helical" evidence="7">
    <location>
        <begin position="50"/>
        <end position="73"/>
    </location>
</feature>
<reference evidence="10" key="2">
    <citation type="journal article" date="2024" name="Nature">
        <title>Anoxygenic phototroph of the Chloroflexota uses a type I reaction centre.</title>
        <authorList>
            <person name="Tsuji J.M."/>
            <person name="Shaw N.A."/>
            <person name="Nagashima S."/>
            <person name="Venkiteswaran J.J."/>
            <person name="Schiff S.L."/>
            <person name="Watanabe T."/>
            <person name="Fukui M."/>
            <person name="Hanada S."/>
            <person name="Tank M."/>
            <person name="Neufeld J.D."/>
        </authorList>
    </citation>
    <scope>NUCLEOTIDE SEQUENCE</scope>
    <source>
        <strain evidence="10">L227-S17</strain>
    </source>
</reference>
<evidence type="ECO:0000313" key="11">
    <source>
        <dbReference type="Proteomes" id="UP000521676"/>
    </source>
</evidence>
<feature type="transmembrane region" description="Helical" evidence="7">
    <location>
        <begin position="386"/>
        <end position="405"/>
    </location>
</feature>
<dbReference type="GO" id="GO:0005886">
    <property type="term" value="C:plasma membrane"/>
    <property type="evidence" value="ECO:0007669"/>
    <property type="project" value="UniProtKB-SubCell"/>
</dbReference>
<name>A0A8T7LUT7_9CHLR</name>
<dbReference type="InterPro" id="IPR036259">
    <property type="entry name" value="MFS_trans_sf"/>
</dbReference>
<keyword evidence="12" id="KW-1185">Reference proteome</keyword>
<keyword evidence="3" id="KW-1003">Cell membrane</keyword>
<feature type="transmembrane region" description="Helical" evidence="7">
    <location>
        <begin position="260"/>
        <end position="279"/>
    </location>
</feature>
<evidence type="ECO:0000313" key="12">
    <source>
        <dbReference type="Proteomes" id="UP001431572"/>
    </source>
</evidence>
<dbReference type="InterPro" id="IPR020846">
    <property type="entry name" value="MFS_dom"/>
</dbReference>
<feature type="transmembrane region" description="Helical" evidence="7">
    <location>
        <begin position="80"/>
        <end position="101"/>
    </location>
</feature>
<dbReference type="EMBL" id="CP128399">
    <property type="protein sequence ID" value="WJW66516.1"/>
    <property type="molecule type" value="Genomic_DNA"/>
</dbReference>
<evidence type="ECO:0000313" key="10">
    <source>
        <dbReference type="EMBL" id="WJW66516.1"/>
    </source>
</evidence>
<evidence type="ECO:0000313" key="9">
    <source>
        <dbReference type="EMBL" id="NWJ44627.1"/>
    </source>
</evidence>
<dbReference type="RefSeq" id="WP_341468404.1">
    <property type="nucleotide sequence ID" value="NZ_CP128399.1"/>
</dbReference>
<dbReference type="Proteomes" id="UP001431572">
    <property type="component" value="Chromosome 1"/>
</dbReference>
<feature type="domain" description="Major facilitator superfamily (MFS) profile" evidence="8">
    <location>
        <begin position="174"/>
        <end position="429"/>
    </location>
</feature>
<evidence type="ECO:0000259" key="8">
    <source>
        <dbReference type="PROSITE" id="PS50850"/>
    </source>
</evidence>
<evidence type="ECO:0000256" key="7">
    <source>
        <dbReference type="SAM" id="Phobius"/>
    </source>
</evidence>
<evidence type="ECO:0000256" key="1">
    <source>
        <dbReference type="ARBA" id="ARBA00004651"/>
    </source>
</evidence>
<evidence type="ECO:0000256" key="3">
    <source>
        <dbReference type="ARBA" id="ARBA00022475"/>
    </source>
</evidence>
<feature type="transmembrane region" description="Helical" evidence="7">
    <location>
        <begin position="286"/>
        <end position="308"/>
    </location>
</feature>
<evidence type="ECO:0000256" key="4">
    <source>
        <dbReference type="ARBA" id="ARBA00022692"/>
    </source>
</evidence>
<dbReference type="Gene3D" id="1.20.1250.20">
    <property type="entry name" value="MFS general substrate transporter like domains"/>
    <property type="match status" value="1"/>
</dbReference>
<gene>
    <name evidence="9" type="ORF">HXX08_01995</name>
    <name evidence="10" type="ORF">OZ401_002319</name>
</gene>
<dbReference type="PANTHER" id="PTHR23513">
    <property type="entry name" value="INTEGRAL MEMBRANE EFFLUX PROTEIN-RELATED"/>
    <property type="match status" value="1"/>
</dbReference>
<dbReference type="Proteomes" id="UP000521676">
    <property type="component" value="Unassembled WGS sequence"/>
</dbReference>
<proteinExistence type="predicted"/>
<protein>
    <submittedName>
        <fullName evidence="9">MFS transporter</fullName>
    </submittedName>
</protein>